<protein>
    <submittedName>
        <fullName evidence="1">Uncharacterized protein</fullName>
    </submittedName>
</protein>
<comment type="caution">
    <text evidence="1">The sequence shown here is derived from an EMBL/GenBank/DDBJ whole genome shotgun (WGS) entry which is preliminary data.</text>
</comment>
<dbReference type="AlphaFoldDB" id="A0A8T5V3X8"/>
<name>A0A8T5V3X8_9EURY</name>
<reference evidence="2" key="1">
    <citation type="journal article" date="2022" name="Microbiol. Resour. Announc.">
        <title>Draft Genome Sequence of a Methanogenic Archaeon from West Spitsbergen Permafrost.</title>
        <authorList>
            <person name="Trubitsyn V."/>
            <person name="Rivkina E."/>
            <person name="Shcherbakova V."/>
        </authorList>
    </citation>
    <scope>NUCLEOTIDE SEQUENCE [LARGE SCALE GENOMIC DNA]</scope>
    <source>
        <strain evidence="2">VT</strain>
    </source>
</reference>
<proteinExistence type="predicted"/>
<sequence length="207" mass="23214">MSEQNDKEIADKIWVDVPNKRGIWDPTQEDEELVGTYLKKVSAPYMGRDNSLYCMESDHPESVEGKISFYGTTALNNLMEDALVGKKLRIIYKGEKKTGDPKKRPFKKFNIQALLAPTDPLYKKYTEGINENSIKNESAPSLKTNDDPLAAATVAHYRTLFKVPPKEVTAEMVLQVASEDTDLSPEDMSKVKVQLAAMVKADEIKAK</sequence>
<dbReference type="RefSeq" id="WP_223791917.1">
    <property type="nucleotide sequence ID" value="NZ_JAIOUQ010000011.1"/>
</dbReference>
<evidence type="ECO:0000313" key="2">
    <source>
        <dbReference type="Proteomes" id="UP000825933"/>
    </source>
</evidence>
<organism evidence="1 2">
    <name type="scientific">Methanobacterium spitsbergense</name>
    <dbReference type="NCBI Taxonomy" id="2874285"/>
    <lineage>
        <taxon>Archaea</taxon>
        <taxon>Methanobacteriati</taxon>
        <taxon>Methanobacteriota</taxon>
        <taxon>Methanomada group</taxon>
        <taxon>Methanobacteria</taxon>
        <taxon>Methanobacteriales</taxon>
        <taxon>Methanobacteriaceae</taxon>
        <taxon>Methanobacterium</taxon>
    </lineage>
</organism>
<gene>
    <name evidence="1" type="ORF">K8N75_09980</name>
</gene>
<keyword evidence="2" id="KW-1185">Reference proteome</keyword>
<dbReference type="Proteomes" id="UP000825933">
    <property type="component" value="Unassembled WGS sequence"/>
</dbReference>
<dbReference type="EMBL" id="JAIOUQ010000011">
    <property type="protein sequence ID" value="MBZ2166365.1"/>
    <property type="molecule type" value="Genomic_DNA"/>
</dbReference>
<accession>A0A8T5V3X8</accession>
<evidence type="ECO:0000313" key="1">
    <source>
        <dbReference type="EMBL" id="MBZ2166365.1"/>
    </source>
</evidence>